<accession>A0A0M3DKU3</accession>
<comment type="caution">
    <text evidence="1">The sequence shown here is derived from an EMBL/GenBank/DDBJ whole genome shotgun (WGS) entry which is preliminary data.</text>
</comment>
<dbReference type="Proteomes" id="UP000034407">
    <property type="component" value="Unassembled WGS sequence"/>
</dbReference>
<sequence>MGCPNCRCNKNKISEEEYNELREYLEEEIKDYKIVDYINEDNKADRFVEVEFEEYILELENIDTQDLTLEKIIENGLNKEGHRLYDVLFNV</sequence>
<dbReference type="RefSeq" id="WP_046822361.1">
    <property type="nucleotide sequence ID" value="NZ_LBBT01000120.1"/>
</dbReference>
<dbReference type="OrthoDB" id="1756780at2"/>
<gene>
    <name evidence="1" type="ORF">VN21_05170</name>
</gene>
<name>A0A0M3DKU3_9FIRM</name>
<dbReference type="AlphaFoldDB" id="A0A0M3DKU3"/>
<evidence type="ECO:0000313" key="2">
    <source>
        <dbReference type="Proteomes" id="UP000034407"/>
    </source>
</evidence>
<evidence type="ECO:0000313" key="1">
    <source>
        <dbReference type="EMBL" id="KKY02059.1"/>
    </source>
</evidence>
<protein>
    <submittedName>
        <fullName evidence="1">Uncharacterized protein</fullName>
    </submittedName>
</protein>
<organism evidence="1 2">
    <name type="scientific">Paraclostridium benzoelyticum</name>
    <dbReference type="NCBI Taxonomy" id="1629550"/>
    <lineage>
        <taxon>Bacteria</taxon>
        <taxon>Bacillati</taxon>
        <taxon>Bacillota</taxon>
        <taxon>Clostridia</taxon>
        <taxon>Peptostreptococcales</taxon>
        <taxon>Peptostreptococcaceae</taxon>
        <taxon>Paraclostridium</taxon>
    </lineage>
</organism>
<dbReference type="EMBL" id="LBBT01000120">
    <property type="protein sequence ID" value="KKY02059.1"/>
    <property type="molecule type" value="Genomic_DNA"/>
</dbReference>
<reference evidence="1 2" key="1">
    <citation type="submission" date="2015-04" db="EMBL/GenBank/DDBJ databases">
        <title>Microcin producing Clostridium sp. JC272T.</title>
        <authorList>
            <person name="Jyothsna T."/>
            <person name="Sasikala C."/>
            <person name="Ramana C."/>
        </authorList>
    </citation>
    <scope>NUCLEOTIDE SEQUENCE [LARGE SCALE GENOMIC DNA]</scope>
    <source>
        <strain evidence="1 2">JC272</strain>
    </source>
</reference>
<proteinExistence type="predicted"/>
<keyword evidence="2" id="KW-1185">Reference proteome</keyword>